<gene>
    <name evidence="2" type="ORF">AVDCRST_MAG12-1064</name>
</gene>
<proteinExistence type="predicted"/>
<evidence type="ECO:0000313" key="2">
    <source>
        <dbReference type="EMBL" id="CAA9474742.1"/>
    </source>
</evidence>
<feature type="compositionally biased region" description="Basic and acidic residues" evidence="1">
    <location>
        <begin position="1"/>
        <end position="12"/>
    </location>
</feature>
<evidence type="ECO:0000256" key="1">
    <source>
        <dbReference type="SAM" id="MobiDB-lite"/>
    </source>
</evidence>
<organism evidence="2">
    <name type="scientific">uncultured Rubrobacteraceae bacterium</name>
    <dbReference type="NCBI Taxonomy" id="349277"/>
    <lineage>
        <taxon>Bacteria</taxon>
        <taxon>Bacillati</taxon>
        <taxon>Actinomycetota</taxon>
        <taxon>Rubrobacteria</taxon>
        <taxon>Rubrobacterales</taxon>
        <taxon>Rubrobacteraceae</taxon>
        <taxon>environmental samples</taxon>
    </lineage>
</organism>
<sequence>GDRHPPIDDHRPPSAGLARRAPRPAHDAPRGRVRRGPV</sequence>
<protein>
    <submittedName>
        <fullName evidence="2">Uncharacterized protein</fullName>
    </submittedName>
</protein>
<accession>A0A6J4RJ62</accession>
<reference evidence="2" key="1">
    <citation type="submission" date="2020-02" db="EMBL/GenBank/DDBJ databases">
        <authorList>
            <person name="Meier V. D."/>
        </authorList>
    </citation>
    <scope>NUCLEOTIDE SEQUENCE</scope>
    <source>
        <strain evidence="2">AVDCRST_MAG12</strain>
    </source>
</reference>
<feature type="non-terminal residue" evidence="2">
    <location>
        <position position="38"/>
    </location>
</feature>
<dbReference type="AlphaFoldDB" id="A0A6J4RJ62"/>
<feature type="region of interest" description="Disordered" evidence="1">
    <location>
        <begin position="1"/>
        <end position="38"/>
    </location>
</feature>
<name>A0A6J4RJ62_9ACTN</name>
<feature type="non-terminal residue" evidence="2">
    <location>
        <position position="1"/>
    </location>
</feature>
<dbReference type="EMBL" id="CADCVK010000171">
    <property type="protein sequence ID" value="CAA9474742.1"/>
    <property type="molecule type" value="Genomic_DNA"/>
</dbReference>